<dbReference type="PATRIC" id="fig|1218565.3.peg.1911"/>
<keyword evidence="1" id="KW-0732">Signal</keyword>
<evidence type="ECO:0000313" key="3">
    <source>
        <dbReference type="Proteomes" id="UP000011988"/>
    </source>
</evidence>
<organism evidence="2 3">
    <name type="scientific">Leptospira alstonii serovar Sichuan str. 79601</name>
    <dbReference type="NCBI Taxonomy" id="1218565"/>
    <lineage>
        <taxon>Bacteria</taxon>
        <taxon>Pseudomonadati</taxon>
        <taxon>Spirochaetota</taxon>
        <taxon>Spirochaetia</taxon>
        <taxon>Leptospirales</taxon>
        <taxon>Leptospiraceae</taxon>
        <taxon>Leptospira</taxon>
    </lineage>
</organism>
<proteinExistence type="predicted"/>
<accession>M6CTU3</accession>
<dbReference type="AlphaFoldDB" id="M6CTU3"/>
<evidence type="ECO:0000313" key="2">
    <source>
        <dbReference type="EMBL" id="EMJ95347.1"/>
    </source>
</evidence>
<evidence type="ECO:0008006" key="4">
    <source>
        <dbReference type="Google" id="ProtNLM"/>
    </source>
</evidence>
<sequence>MKRFVFLFCFFLTFNCASIQNSTPNSLPSRSSGCSEYVGSSWFLCLEKLHAKWEKIESSNASITILSEAREGEYIRRKKRICWSPFFCRDLEERVYSPSFFQSLKKTLSTVLISVCIGLLIGISL</sequence>
<feature type="chain" id="PRO_5004076582" description="Lipoprotein" evidence="1">
    <location>
        <begin position="20"/>
        <end position="125"/>
    </location>
</feature>
<protein>
    <recommendedName>
        <fullName evidence="4">Lipoprotein</fullName>
    </recommendedName>
</protein>
<feature type="signal peptide" evidence="1">
    <location>
        <begin position="1"/>
        <end position="19"/>
    </location>
</feature>
<gene>
    <name evidence="2" type="ORF">LEP1GSC194_3563</name>
</gene>
<name>M6CTU3_9LEPT</name>
<evidence type="ECO:0000256" key="1">
    <source>
        <dbReference type="SAM" id="SignalP"/>
    </source>
</evidence>
<dbReference type="Proteomes" id="UP000011988">
    <property type="component" value="Unassembled WGS sequence"/>
</dbReference>
<comment type="caution">
    <text evidence="2">The sequence shown here is derived from an EMBL/GenBank/DDBJ whole genome shotgun (WGS) entry which is preliminary data.</text>
</comment>
<reference evidence="2 3" key="1">
    <citation type="submission" date="2013-01" db="EMBL/GenBank/DDBJ databases">
        <authorList>
            <person name="Harkins D.M."/>
            <person name="Durkin A.S."/>
            <person name="Brinkac L.M."/>
            <person name="Haft D.H."/>
            <person name="Selengut J.D."/>
            <person name="Sanka R."/>
            <person name="DePew J."/>
            <person name="Purushe J."/>
            <person name="Galloway R.L."/>
            <person name="Vinetz J.M."/>
            <person name="Sutton G.G."/>
            <person name="Nierman W.C."/>
            <person name="Fouts D.E."/>
        </authorList>
    </citation>
    <scope>NUCLEOTIDE SEQUENCE [LARGE SCALE GENOMIC DNA]</scope>
    <source>
        <strain evidence="2 3">79601</strain>
    </source>
</reference>
<dbReference type="EMBL" id="ANIK01000035">
    <property type="protein sequence ID" value="EMJ95347.1"/>
    <property type="molecule type" value="Genomic_DNA"/>
</dbReference>
<dbReference type="RefSeq" id="WP_020773198.1">
    <property type="nucleotide sequence ID" value="NZ_ANIK01000035.1"/>
</dbReference>